<dbReference type="Pfam" id="PF00619">
    <property type="entry name" value="CARD"/>
    <property type="match status" value="1"/>
</dbReference>
<dbReference type="CDD" id="cd08330">
    <property type="entry name" value="CARD_ASC_NALP1"/>
    <property type="match status" value="1"/>
</dbReference>
<name>A0A3P9A6K0_ESOLU</name>
<evidence type="ECO:0000256" key="5">
    <source>
        <dbReference type="ARBA" id="ARBA00023198"/>
    </source>
</evidence>
<feature type="domain" description="CARD" evidence="6">
    <location>
        <begin position="7"/>
        <end position="67"/>
    </location>
</feature>
<keyword evidence="5" id="KW-0395">Inflammatory response</keyword>
<evidence type="ECO:0000256" key="4">
    <source>
        <dbReference type="ARBA" id="ARBA00022859"/>
    </source>
</evidence>
<dbReference type="GeneTree" id="ENSGT00990000203949"/>
<organism evidence="7 8">
    <name type="scientific">Esox lucius</name>
    <name type="common">Northern pike</name>
    <dbReference type="NCBI Taxonomy" id="8010"/>
    <lineage>
        <taxon>Eukaryota</taxon>
        <taxon>Metazoa</taxon>
        <taxon>Chordata</taxon>
        <taxon>Craniata</taxon>
        <taxon>Vertebrata</taxon>
        <taxon>Euteleostomi</taxon>
        <taxon>Actinopterygii</taxon>
        <taxon>Neopterygii</taxon>
        <taxon>Teleostei</taxon>
        <taxon>Protacanthopterygii</taxon>
        <taxon>Esociformes</taxon>
        <taxon>Esocidae</taxon>
        <taxon>Esox</taxon>
    </lineage>
</organism>
<dbReference type="InterPro" id="IPR011029">
    <property type="entry name" value="DEATH-like_dom_sf"/>
</dbReference>
<evidence type="ECO:0000259" key="6">
    <source>
        <dbReference type="PROSITE" id="PS50209"/>
    </source>
</evidence>
<dbReference type="FunFam" id="1.10.533.10:FF:000013">
    <property type="entry name" value="Apoptosis-associated speck-like protein containing a CARD"/>
    <property type="match status" value="1"/>
</dbReference>
<comment type="subcellular location">
    <subcellularLocation>
        <location evidence="1">Cytoplasm</location>
        <location evidence="1">Cytosol</location>
    </subcellularLocation>
</comment>
<dbReference type="InterPro" id="IPR001315">
    <property type="entry name" value="CARD"/>
</dbReference>
<dbReference type="Ensembl" id="ENSELUT00000024868.3">
    <property type="protein sequence ID" value="ENSELUP00000036346.3"/>
    <property type="gene ID" value="ENSELUG00000015620.3"/>
</dbReference>
<evidence type="ECO:0000256" key="1">
    <source>
        <dbReference type="ARBA" id="ARBA00004514"/>
    </source>
</evidence>
<keyword evidence="4" id="KW-0391">Immunity</keyword>
<dbReference type="GO" id="GO:0006954">
    <property type="term" value="P:inflammatory response"/>
    <property type="evidence" value="ECO:0007669"/>
    <property type="project" value="UniProtKB-KW"/>
</dbReference>
<dbReference type="SUPFAM" id="SSF47986">
    <property type="entry name" value="DEATH domain"/>
    <property type="match status" value="1"/>
</dbReference>
<dbReference type="OMA" id="FTILEAH"/>
<keyword evidence="2" id="KW-0963">Cytoplasm</keyword>
<keyword evidence="3" id="KW-0399">Innate immunity</keyword>
<reference evidence="7" key="2">
    <citation type="submission" date="2020-02" db="EMBL/GenBank/DDBJ databases">
        <title>Esox lucius (northern pike) genome, fEsoLuc1, primary haplotype.</title>
        <authorList>
            <person name="Myers G."/>
            <person name="Karagic N."/>
            <person name="Meyer A."/>
            <person name="Pippel M."/>
            <person name="Reichard M."/>
            <person name="Winkler S."/>
            <person name="Tracey A."/>
            <person name="Sims Y."/>
            <person name="Howe K."/>
            <person name="Rhie A."/>
            <person name="Formenti G."/>
            <person name="Durbin R."/>
            <person name="Fedrigo O."/>
            <person name="Jarvis E.D."/>
        </authorList>
    </citation>
    <scope>NUCLEOTIDE SEQUENCE [LARGE SCALE GENOMIC DNA]</scope>
</reference>
<evidence type="ECO:0000256" key="2">
    <source>
        <dbReference type="ARBA" id="ARBA00022490"/>
    </source>
</evidence>
<reference evidence="7" key="3">
    <citation type="submission" date="2025-08" db="UniProtKB">
        <authorList>
            <consortium name="Ensembl"/>
        </authorList>
    </citation>
    <scope>IDENTIFICATION</scope>
</reference>
<dbReference type="Proteomes" id="UP000265140">
    <property type="component" value="Chromosome 9"/>
</dbReference>
<dbReference type="PANTHER" id="PTHR46985:SF2">
    <property type="entry name" value="APOPTOSIS-ASSOCIATED SPECK-LIKE PROTEIN CONTAINING A CARD"/>
    <property type="match status" value="1"/>
</dbReference>
<dbReference type="InterPro" id="IPR033516">
    <property type="entry name" value="CARD8/ASC/NALP1_CARD"/>
</dbReference>
<dbReference type="GO" id="GO:0045087">
    <property type="term" value="P:innate immune response"/>
    <property type="evidence" value="ECO:0007669"/>
    <property type="project" value="UniProtKB-KW"/>
</dbReference>
<reference evidence="8" key="1">
    <citation type="journal article" date="2014" name="PLoS ONE">
        <title>The genome and linkage map of the northern pike (Esox lucius): conserved synteny revealed between the salmonid sister group and the Neoteleostei.</title>
        <authorList>
            <person name="Rondeau E.B."/>
            <person name="Minkley D.R."/>
            <person name="Leong J.S."/>
            <person name="Messmer A.M."/>
            <person name="Jantzen J.R."/>
            <person name="von Schalburg K.R."/>
            <person name="Lemon C."/>
            <person name="Bird N.H."/>
            <person name="Koop B.F."/>
        </authorList>
    </citation>
    <scope>NUCLEOTIDE SEQUENCE</scope>
</reference>
<dbReference type="GO" id="GO:0042981">
    <property type="term" value="P:regulation of apoptotic process"/>
    <property type="evidence" value="ECO:0007669"/>
    <property type="project" value="InterPro"/>
</dbReference>
<evidence type="ECO:0000256" key="3">
    <source>
        <dbReference type="ARBA" id="ARBA00022588"/>
    </source>
</evidence>
<dbReference type="InParanoid" id="A0A3P9A6K0"/>
<dbReference type="PROSITE" id="PS50209">
    <property type="entry name" value="CARD"/>
    <property type="match status" value="1"/>
</dbReference>
<evidence type="ECO:0000313" key="8">
    <source>
        <dbReference type="Proteomes" id="UP000265140"/>
    </source>
</evidence>
<evidence type="ECO:0000313" key="7">
    <source>
        <dbReference type="Ensembl" id="ENSELUP00000036346.3"/>
    </source>
</evidence>
<dbReference type="InterPro" id="IPR051249">
    <property type="entry name" value="NLRP_Inflammasome"/>
</dbReference>
<dbReference type="Gene3D" id="1.10.533.10">
    <property type="entry name" value="Death Domain, Fas"/>
    <property type="match status" value="1"/>
</dbReference>
<keyword evidence="8" id="KW-1185">Reference proteome</keyword>
<dbReference type="GO" id="GO:0005829">
    <property type="term" value="C:cytosol"/>
    <property type="evidence" value="ECO:0007669"/>
    <property type="project" value="UniProtKB-SubCell"/>
</dbReference>
<reference evidence="7" key="4">
    <citation type="submission" date="2025-09" db="UniProtKB">
        <authorList>
            <consortium name="Ensembl"/>
        </authorList>
    </citation>
    <scope>IDENTIFICATION</scope>
</reference>
<dbReference type="Bgee" id="ENSELUG00000015620">
    <property type="expression patterns" value="Expressed in nose and 15 other cell types or tissues"/>
</dbReference>
<sequence length="110" mass="12551">IHHLLGQKNNRVEFVDRHRSALIQTVTMVMPIADDLLQRGMMQGEKYAIIHAARTSQDQMRELYKILNNGEVKSAFYKILQDKERFLVQDLGGSIHTGARAHTHTPSNAE</sequence>
<dbReference type="PANTHER" id="PTHR46985">
    <property type="entry name" value="NACHT, LRR AND PYD DOMAINS-CONTAINING PROTEIN 1"/>
    <property type="match status" value="1"/>
</dbReference>
<protein>
    <recommendedName>
        <fullName evidence="6">CARD domain-containing protein</fullName>
    </recommendedName>
</protein>
<proteinExistence type="predicted"/>
<accession>A0A3P9A6K0</accession>
<dbReference type="AlphaFoldDB" id="A0A3P9A6K0"/>